<dbReference type="Gene3D" id="3.30.1330.40">
    <property type="entry name" value="RutC-like"/>
    <property type="match status" value="1"/>
</dbReference>
<protein>
    <recommendedName>
        <fullName evidence="3">RidA family protein</fullName>
    </recommendedName>
</protein>
<comment type="caution">
    <text evidence="1">The sequence shown here is derived from an EMBL/GenBank/DDBJ whole genome shotgun (WGS) entry which is preliminary data.</text>
</comment>
<gene>
    <name evidence="1" type="ORF">GCM10007854_01810</name>
</gene>
<name>A0ABQ5UVC6_9PROT</name>
<dbReference type="RefSeq" id="WP_284368982.1">
    <property type="nucleotide sequence ID" value="NZ_BSNJ01000001.1"/>
</dbReference>
<dbReference type="SUPFAM" id="SSF55298">
    <property type="entry name" value="YjgF-like"/>
    <property type="match status" value="1"/>
</dbReference>
<organism evidence="1 2">
    <name type="scientific">Algimonas porphyrae</name>
    <dbReference type="NCBI Taxonomy" id="1128113"/>
    <lineage>
        <taxon>Bacteria</taxon>
        <taxon>Pseudomonadati</taxon>
        <taxon>Pseudomonadota</taxon>
        <taxon>Alphaproteobacteria</taxon>
        <taxon>Maricaulales</taxon>
        <taxon>Robiginitomaculaceae</taxon>
        <taxon>Algimonas</taxon>
    </lineage>
</organism>
<dbReference type="Pfam" id="PF01042">
    <property type="entry name" value="Ribonuc_L-PSP"/>
    <property type="match status" value="1"/>
</dbReference>
<reference evidence="1" key="2">
    <citation type="submission" date="2023-01" db="EMBL/GenBank/DDBJ databases">
        <title>Draft genome sequence of Algimonas porphyrae strain NBRC 108216.</title>
        <authorList>
            <person name="Sun Q."/>
            <person name="Mori K."/>
        </authorList>
    </citation>
    <scope>NUCLEOTIDE SEQUENCE</scope>
    <source>
        <strain evidence="1">NBRC 108216</strain>
    </source>
</reference>
<dbReference type="PANTHER" id="PTHR43857">
    <property type="entry name" value="BLR7761 PROTEIN"/>
    <property type="match status" value="1"/>
</dbReference>
<reference evidence="1" key="1">
    <citation type="journal article" date="2014" name="Int. J. Syst. Evol. Microbiol.">
        <title>Complete genome of a new Firmicutes species belonging to the dominant human colonic microbiota ('Ruminococcus bicirculans') reveals two chromosomes and a selective capacity to utilize plant glucans.</title>
        <authorList>
            <consortium name="NISC Comparative Sequencing Program"/>
            <person name="Wegmann U."/>
            <person name="Louis P."/>
            <person name="Goesmann A."/>
            <person name="Henrissat B."/>
            <person name="Duncan S.H."/>
            <person name="Flint H.J."/>
        </authorList>
    </citation>
    <scope>NUCLEOTIDE SEQUENCE</scope>
    <source>
        <strain evidence="1">NBRC 108216</strain>
    </source>
</reference>
<dbReference type="CDD" id="cd06154">
    <property type="entry name" value="YjgF_YER057c_UK114_like_6"/>
    <property type="match status" value="1"/>
</dbReference>
<dbReference type="Proteomes" id="UP001161390">
    <property type="component" value="Unassembled WGS sequence"/>
</dbReference>
<proteinExistence type="predicted"/>
<dbReference type="InterPro" id="IPR006175">
    <property type="entry name" value="YjgF/YER057c/UK114"/>
</dbReference>
<dbReference type="InterPro" id="IPR035959">
    <property type="entry name" value="RutC-like_sf"/>
</dbReference>
<evidence type="ECO:0000313" key="1">
    <source>
        <dbReference type="EMBL" id="GLQ19226.1"/>
    </source>
</evidence>
<sequence>MTKKTESVPSRQLVTLSESEKTYAMSRAVVQGDWCFVSGTVGYDYATGDMPEDAAQQARNAFANIMAAMKAAGFELGHTIRVQYTLTSRDHIDAILPVIRQHFGKILPAATMVIADLVDERMKVEIEVTGFCG</sequence>
<dbReference type="EMBL" id="BSNJ01000001">
    <property type="protein sequence ID" value="GLQ19226.1"/>
    <property type="molecule type" value="Genomic_DNA"/>
</dbReference>
<keyword evidence="2" id="KW-1185">Reference proteome</keyword>
<evidence type="ECO:0000313" key="2">
    <source>
        <dbReference type="Proteomes" id="UP001161390"/>
    </source>
</evidence>
<dbReference type="PANTHER" id="PTHR43857:SF1">
    <property type="entry name" value="YJGH FAMILY PROTEIN"/>
    <property type="match status" value="1"/>
</dbReference>
<accession>A0ABQ5UVC6</accession>
<evidence type="ECO:0008006" key="3">
    <source>
        <dbReference type="Google" id="ProtNLM"/>
    </source>
</evidence>